<dbReference type="EMBL" id="KB206368">
    <property type="protein sequence ID" value="ELP92454.1"/>
    <property type="molecule type" value="Genomic_DNA"/>
</dbReference>
<keyword evidence="1" id="KW-1133">Transmembrane helix</keyword>
<evidence type="ECO:0000313" key="2">
    <source>
        <dbReference type="EMBL" id="ELP92454.1"/>
    </source>
</evidence>
<name>A0A0A1UBF7_ENTIV</name>
<evidence type="ECO:0000256" key="1">
    <source>
        <dbReference type="SAM" id="Phobius"/>
    </source>
</evidence>
<keyword evidence="1" id="KW-0812">Transmembrane</keyword>
<dbReference type="RefSeq" id="XP_004259225.1">
    <property type="nucleotide sequence ID" value="XM_004259177.1"/>
</dbReference>
<feature type="transmembrane region" description="Helical" evidence="1">
    <location>
        <begin position="6"/>
        <end position="22"/>
    </location>
</feature>
<dbReference type="AlphaFoldDB" id="A0A0A1UBF7"/>
<dbReference type="OrthoDB" id="413746at2759"/>
<proteinExistence type="predicted"/>
<keyword evidence="3" id="KW-1185">Reference proteome</keyword>
<dbReference type="KEGG" id="eiv:EIN_523320"/>
<gene>
    <name evidence="2" type="ORF">EIN_523320</name>
</gene>
<protein>
    <submittedName>
        <fullName evidence="2">Uncharacterized protein</fullName>
    </submittedName>
</protein>
<keyword evidence="1" id="KW-0472">Membrane</keyword>
<accession>A0A0A1UBF7</accession>
<dbReference type="VEuPathDB" id="AmoebaDB:EIN_523320"/>
<organism evidence="2 3">
    <name type="scientific">Entamoeba invadens IP1</name>
    <dbReference type="NCBI Taxonomy" id="370355"/>
    <lineage>
        <taxon>Eukaryota</taxon>
        <taxon>Amoebozoa</taxon>
        <taxon>Evosea</taxon>
        <taxon>Archamoebae</taxon>
        <taxon>Mastigamoebida</taxon>
        <taxon>Entamoebidae</taxon>
        <taxon>Entamoeba</taxon>
    </lineage>
</organism>
<dbReference type="GeneID" id="14891460"/>
<sequence length="251" mass="29559">MKYFYLPFFLFFSAIITFFFLFRTSNNTLKYTSNIEAPVQPRTYFKNSLIDFSLLNYKGECGKVFKYPPNNNHDVVITSFELSAGKCFPGQMWTTFESVRSASPNARFVFLLFNDPTHCRGYKKRLDDLRVEPVYVKPTSRGHAVVLRYVEYYKYLAEHVSEFDRVVLMDAHDVLFFDDFFATFSKDEAQWLTECYGTNKKRCLTAKNYKLHGKWLQRYFSEEMRKRFEDNDLTTINGGFGFGGAKIWSNV</sequence>
<dbReference type="Proteomes" id="UP000014680">
    <property type="component" value="Unassembled WGS sequence"/>
</dbReference>
<reference evidence="2 3" key="1">
    <citation type="submission" date="2012-10" db="EMBL/GenBank/DDBJ databases">
        <authorList>
            <person name="Zafar N."/>
            <person name="Inman J."/>
            <person name="Hall N."/>
            <person name="Lorenzi H."/>
            <person name="Caler E."/>
        </authorList>
    </citation>
    <scope>NUCLEOTIDE SEQUENCE [LARGE SCALE GENOMIC DNA]</scope>
    <source>
        <strain evidence="2 3">IP1</strain>
    </source>
</reference>
<dbReference type="InterPro" id="IPR029044">
    <property type="entry name" value="Nucleotide-diphossugar_trans"/>
</dbReference>
<dbReference type="SUPFAM" id="SSF53448">
    <property type="entry name" value="Nucleotide-diphospho-sugar transferases"/>
    <property type="match status" value="1"/>
</dbReference>
<evidence type="ECO:0000313" key="3">
    <source>
        <dbReference type="Proteomes" id="UP000014680"/>
    </source>
</evidence>